<evidence type="ECO:0000313" key="1">
    <source>
        <dbReference type="EMBL" id="KAJ3639170.1"/>
    </source>
</evidence>
<sequence length="98" mass="11026">MWSLSFKSVVSRKDTLMLMDGEWASIYFHFAIAELKINKIILSTTSSTARTVLAIVTYVMYRMPRMTLNALFTEGDSKSSVARLGILTVCIVNHGHHT</sequence>
<dbReference type="Proteomes" id="UP001168821">
    <property type="component" value="Unassembled WGS sequence"/>
</dbReference>
<gene>
    <name evidence="1" type="ORF">Zmor_004040</name>
</gene>
<organism evidence="1 2">
    <name type="scientific">Zophobas morio</name>
    <dbReference type="NCBI Taxonomy" id="2755281"/>
    <lineage>
        <taxon>Eukaryota</taxon>
        <taxon>Metazoa</taxon>
        <taxon>Ecdysozoa</taxon>
        <taxon>Arthropoda</taxon>
        <taxon>Hexapoda</taxon>
        <taxon>Insecta</taxon>
        <taxon>Pterygota</taxon>
        <taxon>Neoptera</taxon>
        <taxon>Endopterygota</taxon>
        <taxon>Coleoptera</taxon>
        <taxon>Polyphaga</taxon>
        <taxon>Cucujiformia</taxon>
        <taxon>Tenebrionidae</taxon>
        <taxon>Zophobas</taxon>
    </lineage>
</organism>
<evidence type="ECO:0000313" key="2">
    <source>
        <dbReference type="Proteomes" id="UP001168821"/>
    </source>
</evidence>
<dbReference type="AlphaFoldDB" id="A0AA38M0F7"/>
<accession>A0AA38M0F7</accession>
<proteinExistence type="predicted"/>
<comment type="caution">
    <text evidence="1">The sequence shown here is derived from an EMBL/GenBank/DDBJ whole genome shotgun (WGS) entry which is preliminary data.</text>
</comment>
<dbReference type="EMBL" id="JALNTZ010000012">
    <property type="protein sequence ID" value="KAJ3639170.1"/>
    <property type="molecule type" value="Genomic_DNA"/>
</dbReference>
<keyword evidence="2" id="KW-1185">Reference proteome</keyword>
<name>A0AA38M0F7_9CUCU</name>
<reference evidence="1" key="1">
    <citation type="journal article" date="2023" name="G3 (Bethesda)">
        <title>Whole genome assemblies of Zophobas morio and Tenebrio molitor.</title>
        <authorList>
            <person name="Kaur S."/>
            <person name="Stinson S.A."/>
            <person name="diCenzo G.C."/>
        </authorList>
    </citation>
    <scope>NUCLEOTIDE SEQUENCE</scope>
    <source>
        <strain evidence="1">QUZm001</strain>
    </source>
</reference>
<protein>
    <submittedName>
        <fullName evidence="1">Uncharacterized protein</fullName>
    </submittedName>
</protein>